<dbReference type="GO" id="GO:0006310">
    <property type="term" value="P:DNA recombination"/>
    <property type="evidence" value="ECO:0007669"/>
    <property type="project" value="InterPro"/>
</dbReference>
<name>Q6J2C2_PSEYM</name>
<evidence type="ECO:0000256" key="1">
    <source>
        <dbReference type="SAM" id="Coils"/>
    </source>
</evidence>
<evidence type="ECO:0000313" key="3">
    <source>
        <dbReference type="EMBL" id="AAT35199.1"/>
    </source>
</evidence>
<accession>Q6J2C2</accession>
<feature type="region of interest" description="Disordered" evidence="2">
    <location>
        <begin position="31"/>
        <end position="50"/>
    </location>
</feature>
<dbReference type="GO" id="GO:0003677">
    <property type="term" value="F:DNA binding"/>
    <property type="evidence" value="ECO:0007669"/>
    <property type="project" value="InterPro"/>
</dbReference>
<dbReference type="CDD" id="cd17242">
    <property type="entry name" value="MobM_relaxase"/>
    <property type="match status" value="1"/>
</dbReference>
<dbReference type="AlphaFoldDB" id="Q6J2C2"/>
<evidence type="ECO:0000256" key="2">
    <source>
        <dbReference type="SAM" id="MobiDB-lite"/>
    </source>
</evidence>
<geneLocation type="plasmid" evidence="3">
    <name>pPMA4326D</name>
</geneLocation>
<feature type="coiled-coil region" evidence="1">
    <location>
        <begin position="327"/>
        <end position="354"/>
    </location>
</feature>
<dbReference type="EMBL" id="AY603981">
    <property type="protein sequence ID" value="AAT35199.1"/>
    <property type="molecule type" value="Genomic_DNA"/>
</dbReference>
<dbReference type="Pfam" id="PF01076">
    <property type="entry name" value="Mob_Pre"/>
    <property type="match status" value="1"/>
</dbReference>
<gene>
    <name evidence="3" type="primary">mob</name>
    <name evidence="3" type="ORF">PMA4326D03</name>
</gene>
<dbReference type="InterPro" id="IPR001668">
    <property type="entry name" value="Mob_Pre"/>
</dbReference>
<organism evidence="3">
    <name type="scientific">Pseudomonas syringae pv. maculicola</name>
    <dbReference type="NCBI Taxonomy" id="59511"/>
    <lineage>
        <taxon>Bacteria</taxon>
        <taxon>Pseudomonadati</taxon>
        <taxon>Pseudomonadota</taxon>
        <taxon>Gammaproteobacteria</taxon>
        <taxon>Pseudomonadales</taxon>
        <taxon>Pseudomonadaceae</taxon>
        <taxon>Pseudomonas</taxon>
    </lineage>
</organism>
<proteinExistence type="predicted"/>
<reference evidence="3" key="1">
    <citation type="journal article" date="2004" name="J. Bacteriol.">
        <title>Nucleotide sequence and evolution of the five-plasmid complement of the phytopathogen Pseudomonas syringae pv. maculicola ES4326.</title>
        <authorList>
            <person name="Stavrinides J."/>
            <person name="Guttman D.S."/>
        </authorList>
    </citation>
    <scope>NUCLEOTIDE SEQUENCE</scope>
    <source>
        <strain evidence="3">ES4326</strain>
        <plasmid evidence="3">pPMA4326D</plasmid>
    </source>
</reference>
<protein>
    <submittedName>
        <fullName evidence="3">Mobilization protein</fullName>
    </submittedName>
</protein>
<dbReference type="Gene3D" id="3.30.930.30">
    <property type="match status" value="1"/>
</dbReference>
<keyword evidence="1" id="KW-0175">Coiled coil</keyword>
<keyword evidence="3" id="KW-0614">Plasmid</keyword>
<sequence>MIAGRGHFDCRSLHVEVEMYQFVHVESYSRTAPKAAESKNKKTGQASGKAGRSVSWVVNEAIRDPGAIPHIESPQGPIYLHGEPLEQLEATCESWASSMTDARGRKLRKDALCLAAGIVSAPNDIDPQAWEAFKRDALQWLKNKYGDSLRTVIEHVDESHPHLHFYCVPQPGQRFETVHEGKAAAAEAKAQGKAKGLQNQAYKSAMRTYQDDFYDQVGIEHGFTRLGPGKRRLTREEWKQEQHQAAYASAAIGKAKAMTCEAEIESATIIGDAKAQAQAVAATAMEKADAVEREAEQRGFEKGIAATDALPWWQRVRLFVGAVAKERDALRSELEAVTGERDELATKNESLTEKVKRYFKAGKAAVNRVRELEPALADALSRAEDAAIARRQVDDLRDALGSASDRAKHWEAVAQAHMPEHAQQPTMHVPGDKKKNSTCQTWLRQAVEKYFTHIKCVQPKGTLQQGPYFIRACDFGHYANLKAAT</sequence>